<dbReference type="OrthoDB" id="7630420at2"/>
<dbReference type="SUPFAM" id="SSF46785">
    <property type="entry name" value="Winged helix' DNA-binding domain"/>
    <property type="match status" value="1"/>
</dbReference>
<dbReference type="AlphaFoldDB" id="A0A371B244"/>
<dbReference type="PROSITE" id="PS50042">
    <property type="entry name" value="CNMP_BINDING_3"/>
    <property type="match status" value="1"/>
</dbReference>
<comment type="caution">
    <text evidence="5">The sequence shown here is derived from an EMBL/GenBank/DDBJ whole genome shotgun (WGS) entry which is preliminary data.</text>
</comment>
<dbReference type="CDD" id="cd00038">
    <property type="entry name" value="CAP_ED"/>
    <property type="match status" value="1"/>
</dbReference>
<dbReference type="Proteomes" id="UP000263833">
    <property type="component" value="Unassembled WGS sequence"/>
</dbReference>
<dbReference type="InterPro" id="IPR012318">
    <property type="entry name" value="HTH_CRP"/>
</dbReference>
<name>A0A371B244_9SPHN</name>
<evidence type="ECO:0000313" key="6">
    <source>
        <dbReference type="Proteomes" id="UP000263833"/>
    </source>
</evidence>
<evidence type="ECO:0000256" key="2">
    <source>
        <dbReference type="ARBA" id="ARBA00023125"/>
    </source>
</evidence>
<feature type="domain" description="Cyclic nucleotide-binding" evidence="4">
    <location>
        <begin position="31"/>
        <end position="89"/>
    </location>
</feature>
<evidence type="ECO:0000259" key="4">
    <source>
        <dbReference type="PROSITE" id="PS50042"/>
    </source>
</evidence>
<keyword evidence="6" id="KW-1185">Reference proteome</keyword>
<evidence type="ECO:0000256" key="1">
    <source>
        <dbReference type="ARBA" id="ARBA00023015"/>
    </source>
</evidence>
<dbReference type="InterPro" id="IPR000595">
    <property type="entry name" value="cNMP-bd_dom"/>
</dbReference>
<keyword evidence="3" id="KW-0804">Transcription</keyword>
<protein>
    <submittedName>
        <fullName evidence="5">Crp/Fnr family transcriptional regulator</fullName>
    </submittedName>
</protein>
<dbReference type="Pfam" id="PF13545">
    <property type="entry name" value="HTH_Crp_2"/>
    <property type="match status" value="1"/>
</dbReference>
<dbReference type="InterPro" id="IPR018490">
    <property type="entry name" value="cNMP-bd_dom_sf"/>
</dbReference>
<sequence length="225" mass="23962">MSSLGDTSMSGRNDIAIIQSCFACQQSSAERLAAIMISRSYAHRSVVANMGDPSSHLYLVAEGAVVAEIYSFDGQQAQLTRHGSGEIFGAYPEEATHRSAFAACGATRLLAAPTQKLADLATVDGDVARGVANLLARQLDLVLDRMAARIGLSATGRFYRALLQLADSDGRIQPAPVIAALAVSVHTTRETASRALASVVRRGIVERQADGLHIVSRRMLEELII</sequence>
<accession>A0A371B244</accession>
<dbReference type="SUPFAM" id="SSF51206">
    <property type="entry name" value="cAMP-binding domain-like"/>
    <property type="match status" value="1"/>
</dbReference>
<reference evidence="6" key="1">
    <citation type="submission" date="2018-08" db="EMBL/GenBank/DDBJ databases">
        <authorList>
            <person name="Kim S.-J."/>
            <person name="Jung G.-Y."/>
        </authorList>
    </citation>
    <scope>NUCLEOTIDE SEQUENCE [LARGE SCALE GENOMIC DNA]</scope>
    <source>
        <strain evidence="6">GY_G</strain>
    </source>
</reference>
<dbReference type="SMART" id="SM00100">
    <property type="entry name" value="cNMP"/>
    <property type="match status" value="1"/>
</dbReference>
<keyword evidence="1" id="KW-0805">Transcription regulation</keyword>
<evidence type="ECO:0000256" key="3">
    <source>
        <dbReference type="ARBA" id="ARBA00023163"/>
    </source>
</evidence>
<dbReference type="InterPro" id="IPR036390">
    <property type="entry name" value="WH_DNA-bd_sf"/>
</dbReference>
<dbReference type="EMBL" id="QRGP01000003">
    <property type="protein sequence ID" value="RDV01628.1"/>
    <property type="molecule type" value="Genomic_DNA"/>
</dbReference>
<dbReference type="Gene3D" id="2.60.120.10">
    <property type="entry name" value="Jelly Rolls"/>
    <property type="match status" value="1"/>
</dbReference>
<keyword evidence="2" id="KW-0238">DNA-binding</keyword>
<dbReference type="GO" id="GO:0003677">
    <property type="term" value="F:DNA binding"/>
    <property type="evidence" value="ECO:0007669"/>
    <property type="project" value="UniProtKB-KW"/>
</dbReference>
<dbReference type="GO" id="GO:0006355">
    <property type="term" value="P:regulation of DNA-templated transcription"/>
    <property type="evidence" value="ECO:0007669"/>
    <property type="project" value="InterPro"/>
</dbReference>
<proteinExistence type="predicted"/>
<gene>
    <name evidence="5" type="ORF">DXH95_15185</name>
</gene>
<evidence type="ECO:0000313" key="5">
    <source>
        <dbReference type="EMBL" id="RDV01628.1"/>
    </source>
</evidence>
<organism evidence="5 6">
    <name type="scientific">Sphingorhabdus pulchriflava</name>
    <dbReference type="NCBI Taxonomy" id="2292257"/>
    <lineage>
        <taxon>Bacteria</taxon>
        <taxon>Pseudomonadati</taxon>
        <taxon>Pseudomonadota</taxon>
        <taxon>Alphaproteobacteria</taxon>
        <taxon>Sphingomonadales</taxon>
        <taxon>Sphingomonadaceae</taxon>
        <taxon>Sphingorhabdus</taxon>
    </lineage>
</organism>
<dbReference type="Pfam" id="PF00027">
    <property type="entry name" value="cNMP_binding"/>
    <property type="match status" value="1"/>
</dbReference>
<dbReference type="RefSeq" id="WP_115550410.1">
    <property type="nucleotide sequence ID" value="NZ_QRGP01000003.1"/>
</dbReference>
<dbReference type="InterPro" id="IPR014710">
    <property type="entry name" value="RmlC-like_jellyroll"/>
</dbReference>